<keyword evidence="2" id="KW-1185">Reference proteome</keyword>
<dbReference type="Proteomes" id="UP000824496">
    <property type="component" value="Chromosome"/>
</dbReference>
<name>A0ABM7UET9_9ACTO</name>
<organism evidence="1 2">
    <name type="scientific">Actinomyces capricornis</name>
    <dbReference type="NCBI Taxonomy" id="2755559"/>
    <lineage>
        <taxon>Bacteria</taxon>
        <taxon>Bacillati</taxon>
        <taxon>Actinomycetota</taxon>
        <taxon>Actinomycetes</taxon>
        <taxon>Actinomycetales</taxon>
        <taxon>Actinomycetaceae</taxon>
        <taxon>Actinomyces</taxon>
    </lineage>
</organism>
<evidence type="ECO:0008006" key="3">
    <source>
        <dbReference type="Google" id="ProtNLM"/>
    </source>
</evidence>
<dbReference type="InterPro" id="IPR024479">
    <property type="entry name" value="DUF3866"/>
</dbReference>
<dbReference type="Pfam" id="PF12982">
    <property type="entry name" value="DUF3866"/>
    <property type="match status" value="1"/>
</dbReference>
<sequence>MGMMWRDGVMIGLRRSWGRQGRACAELEVEITDAPQDARGPGPGERIGAVAYQAITGVPQAGERLRLEVSALDRGLGTGGHAMVAARLDVLPPDAPREGHLVKARYMPDQVMVTGIDEQGTAHHPLLSAPIGALGLEGMPVVVADLHSCLPAILAGLRAPTAPQAPRTAYIMTDGGALPLPYSRTVAGLRRAGWLAGTVSAGQAWGGDIEAVTVHNALLAARHVLGAQVAVVIQGPGNLGTDTPWGFSGVACGEAINAVAALGGRPVACLRISQADARDRHRGVSHHSMTAYGRVALAAADIAVPQLDGALGAQVDEQARNLCAPRPGAGRHRLVPVPTTGLMEALRAAQEATGMRMSTMGRGLEEDAAAFLAAAAAGRCARGLLEAAEPEAGRP</sequence>
<proteinExistence type="predicted"/>
<gene>
    <name evidence="1" type="ORF">MANAM107_24310</name>
</gene>
<dbReference type="EMBL" id="AP025017">
    <property type="protein sequence ID" value="BDA65597.1"/>
    <property type="molecule type" value="Genomic_DNA"/>
</dbReference>
<reference evidence="1 2" key="1">
    <citation type="submission" date="2021-08" db="EMBL/GenBank/DDBJ databases">
        <title>Whole genome sequence of novel Actinomyces species strain MAS-1.</title>
        <authorList>
            <person name="Saito M."/>
            <person name="Kuwahara N."/>
            <person name="Takizawa T."/>
            <person name="Gotouda H."/>
            <person name="Ochiai T."/>
        </authorList>
    </citation>
    <scope>NUCLEOTIDE SEQUENCE [LARGE SCALE GENOMIC DNA]</scope>
    <source>
        <strain evidence="1 2">MAS-1</strain>
    </source>
</reference>
<evidence type="ECO:0000313" key="1">
    <source>
        <dbReference type="EMBL" id="BDA65597.1"/>
    </source>
</evidence>
<protein>
    <recommendedName>
        <fullName evidence="3">DUF3866 domain-containing protein</fullName>
    </recommendedName>
</protein>
<evidence type="ECO:0000313" key="2">
    <source>
        <dbReference type="Proteomes" id="UP000824496"/>
    </source>
</evidence>
<accession>A0ABM7UET9</accession>